<dbReference type="PANTHER" id="PTHR22977:SF1">
    <property type="entry name" value="COX ASSEMBLY MITOCHONDRIAL PROTEIN 2 HOMOLOG"/>
    <property type="match status" value="1"/>
</dbReference>
<keyword evidence="4" id="KW-0143">Chaperone</keyword>
<evidence type="ECO:0000256" key="2">
    <source>
        <dbReference type="ARBA" id="ARBA00023128"/>
    </source>
</evidence>
<keyword evidence="3" id="KW-1015">Disulfide bond</keyword>
<keyword evidence="4" id="KW-0999">Mitochondrion inner membrane</keyword>
<dbReference type="PANTHER" id="PTHR22977">
    <property type="entry name" value="COX ASSEMBLY MITOCHONDRIAL PROTEIN"/>
    <property type="match status" value="1"/>
</dbReference>
<dbReference type="Pfam" id="PF08583">
    <property type="entry name" value="Cmc1"/>
    <property type="match status" value="1"/>
</dbReference>
<organism evidence="5 6">
    <name type="scientific">Byssothecium circinans</name>
    <dbReference type="NCBI Taxonomy" id="147558"/>
    <lineage>
        <taxon>Eukaryota</taxon>
        <taxon>Fungi</taxon>
        <taxon>Dikarya</taxon>
        <taxon>Ascomycota</taxon>
        <taxon>Pezizomycotina</taxon>
        <taxon>Dothideomycetes</taxon>
        <taxon>Pleosporomycetidae</taxon>
        <taxon>Pleosporales</taxon>
        <taxon>Massarineae</taxon>
        <taxon>Massarinaceae</taxon>
        <taxon>Byssothecium</taxon>
    </lineage>
</organism>
<dbReference type="EMBL" id="ML976985">
    <property type="protein sequence ID" value="KAF1959102.1"/>
    <property type="molecule type" value="Genomic_DNA"/>
</dbReference>
<protein>
    <recommendedName>
        <fullName evidence="4">COX assembly mitochondrial protein</fullName>
    </recommendedName>
</protein>
<evidence type="ECO:0000256" key="1">
    <source>
        <dbReference type="ARBA" id="ARBA00007347"/>
    </source>
</evidence>
<sequence>MHPHLHTEENQKNCADVIAALDECHARGFMHKVFGNCTDAKHKVNMCLRAQRLERTRLNREAAKEKRQHIEQVWKEIDENS</sequence>
<dbReference type="InterPro" id="IPR013892">
    <property type="entry name" value="Cyt_c_biogenesis_Cmc1-like"/>
</dbReference>
<reference evidence="5" key="1">
    <citation type="journal article" date="2020" name="Stud. Mycol.">
        <title>101 Dothideomycetes genomes: a test case for predicting lifestyles and emergence of pathogens.</title>
        <authorList>
            <person name="Haridas S."/>
            <person name="Albert R."/>
            <person name="Binder M."/>
            <person name="Bloem J."/>
            <person name="Labutti K."/>
            <person name="Salamov A."/>
            <person name="Andreopoulos B."/>
            <person name="Baker S."/>
            <person name="Barry K."/>
            <person name="Bills G."/>
            <person name="Bluhm B."/>
            <person name="Cannon C."/>
            <person name="Castanera R."/>
            <person name="Culley D."/>
            <person name="Daum C."/>
            <person name="Ezra D."/>
            <person name="Gonzalez J."/>
            <person name="Henrissat B."/>
            <person name="Kuo A."/>
            <person name="Liang C."/>
            <person name="Lipzen A."/>
            <person name="Lutzoni F."/>
            <person name="Magnuson J."/>
            <person name="Mondo S."/>
            <person name="Nolan M."/>
            <person name="Ohm R."/>
            <person name="Pangilinan J."/>
            <person name="Park H.-J."/>
            <person name="Ramirez L."/>
            <person name="Alfaro M."/>
            <person name="Sun H."/>
            <person name="Tritt A."/>
            <person name="Yoshinaga Y."/>
            <person name="Zwiers L.-H."/>
            <person name="Turgeon B."/>
            <person name="Goodwin S."/>
            <person name="Spatafora J."/>
            <person name="Crous P."/>
            <person name="Grigoriev I."/>
        </authorList>
    </citation>
    <scope>NUCLEOTIDE SEQUENCE</scope>
    <source>
        <strain evidence="5">CBS 675.92</strain>
    </source>
</reference>
<name>A0A6A5U5H2_9PLEO</name>
<evidence type="ECO:0000313" key="5">
    <source>
        <dbReference type="EMBL" id="KAF1959102.1"/>
    </source>
</evidence>
<keyword evidence="2 4" id="KW-0496">Mitochondrion</keyword>
<dbReference type="OrthoDB" id="532630at2759"/>
<comment type="similarity">
    <text evidence="1 4">Belongs to the CMC family.</text>
</comment>
<evidence type="ECO:0000256" key="3">
    <source>
        <dbReference type="ARBA" id="ARBA00023157"/>
    </source>
</evidence>
<comment type="function">
    <text evidence="4">Required for mitochondrial cytochrome c oxidase (COX) assembly and respiration.</text>
</comment>
<evidence type="ECO:0000313" key="6">
    <source>
        <dbReference type="Proteomes" id="UP000800035"/>
    </source>
</evidence>
<keyword evidence="4" id="KW-0472">Membrane</keyword>
<evidence type="ECO:0000256" key="4">
    <source>
        <dbReference type="RuleBase" id="RU364104"/>
    </source>
</evidence>
<gene>
    <name evidence="5" type="ORF">CC80DRAFT_440357</name>
</gene>
<dbReference type="Proteomes" id="UP000800035">
    <property type="component" value="Unassembled WGS sequence"/>
</dbReference>
<proteinExistence type="inferred from homology"/>
<accession>A0A6A5U5H2</accession>
<dbReference type="GO" id="GO:0005743">
    <property type="term" value="C:mitochondrial inner membrane"/>
    <property type="evidence" value="ECO:0007669"/>
    <property type="project" value="UniProtKB-SubCell"/>
</dbReference>
<keyword evidence="6" id="KW-1185">Reference proteome</keyword>
<dbReference type="AlphaFoldDB" id="A0A6A5U5H2"/>
<comment type="subcellular location">
    <subcellularLocation>
        <location evidence="4">Mitochondrion inner membrane</location>
    </subcellularLocation>
</comment>